<dbReference type="Proteomes" id="UP000237631">
    <property type="component" value="Unassembled WGS sequence"/>
</dbReference>
<evidence type="ECO:0000313" key="2">
    <source>
        <dbReference type="Proteomes" id="UP000237631"/>
    </source>
</evidence>
<proteinExistence type="predicted"/>
<evidence type="ECO:0000313" key="1">
    <source>
        <dbReference type="EMBL" id="PPJ58249.1"/>
    </source>
</evidence>
<reference evidence="2" key="1">
    <citation type="journal article" date="2017" name="bioRxiv">
        <title>Conservation of a gene cluster reveals novel cercosporin biosynthetic mechanisms and extends production to the genus Colletotrichum.</title>
        <authorList>
            <person name="de Jonge R."/>
            <person name="Ebert M.K."/>
            <person name="Huitt-Roehl C.R."/>
            <person name="Pal P."/>
            <person name="Suttle J.C."/>
            <person name="Spanner R.E."/>
            <person name="Neubauer J.D."/>
            <person name="Jurick W.M.II."/>
            <person name="Stott K.A."/>
            <person name="Secor G.A."/>
            <person name="Thomma B.P.H.J."/>
            <person name="Van de Peer Y."/>
            <person name="Townsend C.A."/>
            <person name="Bolton M.D."/>
        </authorList>
    </citation>
    <scope>NUCLEOTIDE SEQUENCE [LARGE SCALE GENOMIC DNA]</scope>
    <source>
        <strain evidence="2">CBS538.71</strain>
    </source>
</reference>
<sequence>MDYANRALPVVTRTNYIREQVFGILSPIAIRIRSNDASANAVALFPDLVREHARQTGSHAYVILVIWSQGGWFALLGYGVPRVRHTLVEGKPKYNAEKALERLSWTISEALGMRYPGEIGITGRSQKKLQDGTINRDFF</sequence>
<protein>
    <submittedName>
        <fullName evidence="1">Uncharacterized protein</fullName>
    </submittedName>
</protein>
<comment type="caution">
    <text evidence="1">The sequence shown here is derived from an EMBL/GenBank/DDBJ whole genome shotgun (WGS) entry which is preliminary data.</text>
</comment>
<gene>
    <name evidence="1" type="ORF">CBER1_08254</name>
</gene>
<dbReference type="EMBL" id="PNEN01000468">
    <property type="protein sequence ID" value="PPJ58249.1"/>
    <property type="molecule type" value="Genomic_DNA"/>
</dbReference>
<accession>A0A2S6CEU7</accession>
<dbReference type="OrthoDB" id="3650444at2759"/>
<organism evidence="1 2">
    <name type="scientific">Cercospora berteroae</name>
    <dbReference type="NCBI Taxonomy" id="357750"/>
    <lineage>
        <taxon>Eukaryota</taxon>
        <taxon>Fungi</taxon>
        <taxon>Dikarya</taxon>
        <taxon>Ascomycota</taxon>
        <taxon>Pezizomycotina</taxon>
        <taxon>Dothideomycetes</taxon>
        <taxon>Dothideomycetidae</taxon>
        <taxon>Mycosphaerellales</taxon>
        <taxon>Mycosphaerellaceae</taxon>
        <taxon>Cercospora</taxon>
    </lineage>
</organism>
<name>A0A2S6CEU7_9PEZI</name>
<dbReference type="AlphaFoldDB" id="A0A2S6CEU7"/>
<keyword evidence="2" id="KW-1185">Reference proteome</keyword>